<dbReference type="InterPro" id="IPR004435">
    <property type="entry name" value="MobB_dom"/>
</dbReference>
<dbReference type="Gene3D" id="3.40.50.300">
    <property type="entry name" value="P-loop containing nucleotide triphosphate hydrolases"/>
    <property type="match status" value="1"/>
</dbReference>
<dbReference type="GO" id="GO:0006777">
    <property type="term" value="P:Mo-molybdopterin cofactor biosynthetic process"/>
    <property type="evidence" value="ECO:0007669"/>
    <property type="project" value="InterPro"/>
</dbReference>
<evidence type="ECO:0000313" key="2">
    <source>
        <dbReference type="EMBL" id="TNJ65768.1"/>
    </source>
</evidence>
<dbReference type="GO" id="GO:0005525">
    <property type="term" value="F:GTP binding"/>
    <property type="evidence" value="ECO:0007669"/>
    <property type="project" value="InterPro"/>
</dbReference>
<protein>
    <submittedName>
        <fullName evidence="2">Molybdopterin-guanine dinucleotide biosynthesis protein B</fullName>
    </submittedName>
</protein>
<name>A0A5C4T9N1_9BACL</name>
<dbReference type="RefSeq" id="WP_139602830.1">
    <property type="nucleotide sequence ID" value="NZ_VDCQ01000016.1"/>
</dbReference>
<dbReference type="InterPro" id="IPR052539">
    <property type="entry name" value="MGD_biosynthesis_adapter"/>
</dbReference>
<dbReference type="InterPro" id="IPR027417">
    <property type="entry name" value="P-loop_NTPase"/>
</dbReference>
<dbReference type="OrthoDB" id="9786803at2"/>
<keyword evidence="3" id="KW-1185">Reference proteome</keyword>
<dbReference type="Proteomes" id="UP000307943">
    <property type="component" value="Unassembled WGS sequence"/>
</dbReference>
<dbReference type="EMBL" id="VDCQ01000016">
    <property type="protein sequence ID" value="TNJ65768.1"/>
    <property type="molecule type" value="Genomic_DNA"/>
</dbReference>
<evidence type="ECO:0000259" key="1">
    <source>
        <dbReference type="Pfam" id="PF03205"/>
    </source>
</evidence>
<comment type="caution">
    <text evidence="2">The sequence shown here is derived from an EMBL/GenBank/DDBJ whole genome shotgun (WGS) entry which is preliminary data.</text>
</comment>
<organism evidence="2 3">
    <name type="scientific">Paenibacillus hemerocallicola</name>
    <dbReference type="NCBI Taxonomy" id="1172614"/>
    <lineage>
        <taxon>Bacteria</taxon>
        <taxon>Bacillati</taxon>
        <taxon>Bacillota</taxon>
        <taxon>Bacilli</taxon>
        <taxon>Bacillales</taxon>
        <taxon>Paenibacillaceae</taxon>
        <taxon>Paenibacillus</taxon>
    </lineage>
</organism>
<proteinExistence type="predicted"/>
<accession>A0A5C4T9N1</accession>
<dbReference type="AlphaFoldDB" id="A0A5C4T9N1"/>
<dbReference type="CDD" id="cd03116">
    <property type="entry name" value="MobB"/>
    <property type="match status" value="1"/>
</dbReference>
<dbReference type="PANTHER" id="PTHR40072">
    <property type="entry name" value="MOLYBDOPTERIN-GUANINE DINUCLEOTIDE BIOSYNTHESIS ADAPTER PROTEIN-RELATED"/>
    <property type="match status" value="1"/>
</dbReference>
<dbReference type="Pfam" id="PF03205">
    <property type="entry name" value="MobB"/>
    <property type="match status" value="1"/>
</dbReference>
<gene>
    <name evidence="2" type="primary">mobB</name>
    <name evidence="2" type="ORF">FE784_14055</name>
</gene>
<evidence type="ECO:0000313" key="3">
    <source>
        <dbReference type="Proteomes" id="UP000307943"/>
    </source>
</evidence>
<dbReference type="SUPFAM" id="SSF52540">
    <property type="entry name" value="P-loop containing nucleoside triphosphate hydrolases"/>
    <property type="match status" value="1"/>
</dbReference>
<dbReference type="PANTHER" id="PTHR40072:SF1">
    <property type="entry name" value="MOLYBDOPTERIN-GUANINE DINUCLEOTIDE BIOSYNTHESIS ADAPTER PROTEIN"/>
    <property type="match status" value="1"/>
</dbReference>
<reference evidence="2 3" key="1">
    <citation type="submission" date="2019-05" db="EMBL/GenBank/DDBJ databases">
        <title>We sequenced the genome of Paenibacillus hemerocallicola KCTC 33185 for further insight into its adaptation and study the phylogeny of Paenibacillus.</title>
        <authorList>
            <person name="Narsing Rao M.P."/>
        </authorList>
    </citation>
    <scope>NUCLEOTIDE SEQUENCE [LARGE SCALE GENOMIC DNA]</scope>
    <source>
        <strain evidence="2 3">KCTC 33185</strain>
    </source>
</reference>
<dbReference type="NCBIfam" id="TIGR00176">
    <property type="entry name" value="mobB"/>
    <property type="match status" value="1"/>
</dbReference>
<feature type="domain" description="Molybdopterin-guanine dinucleotide biosynthesis protein B (MobB)" evidence="1">
    <location>
        <begin position="8"/>
        <end position="136"/>
    </location>
</feature>
<sequence>MTVQTTPVIGFVGFSDSGKTTLAVRVIGILRRSGYKVAVIKHDAHGHYREAAGTDSGKYADAGADAVVVVSPGRTFTYRRTDRPYGLSEAITGLHGYDLIVVEGFKSEPHPKIVVFRNTEQEEAVGLTDSNIAAYAVKMSGNAPESYNNPRCIPVLDIDDPEAVADFVLRYFSYIP</sequence>